<name>A0A545URX1_9HYPO</name>
<dbReference type="EMBL" id="SPUK01000016">
    <property type="protein sequence ID" value="TQV92214.1"/>
    <property type="molecule type" value="Genomic_DNA"/>
</dbReference>
<keyword evidence="2" id="KW-1185">Reference proteome</keyword>
<proteinExistence type="predicted"/>
<evidence type="ECO:0000313" key="1">
    <source>
        <dbReference type="EMBL" id="TQV92214.1"/>
    </source>
</evidence>
<accession>A0A545URX1</accession>
<reference evidence="1 2" key="1">
    <citation type="journal article" date="2019" name="Appl. Microbiol. Biotechnol.">
        <title>Genome sequence of Isaria javanica and comparative genome analysis insights into family S53 peptidase evolution in fungal entomopathogens.</title>
        <authorList>
            <person name="Lin R."/>
            <person name="Zhang X."/>
            <person name="Xin B."/>
            <person name="Zou M."/>
            <person name="Gao Y."/>
            <person name="Qin F."/>
            <person name="Hu Q."/>
            <person name="Xie B."/>
            <person name="Cheng X."/>
        </authorList>
    </citation>
    <scope>NUCLEOTIDE SEQUENCE [LARGE SCALE GENOMIC DNA]</scope>
    <source>
        <strain evidence="1 2">IJ1G</strain>
    </source>
</reference>
<dbReference type="Proteomes" id="UP000315783">
    <property type="component" value="Unassembled WGS sequence"/>
</dbReference>
<sequence length="58" mass="6215">MQHIRQIHLGAATRTRAEKNFASICGKKKKTLLFSSTTAALLLMMLDGRDGGSTGIPA</sequence>
<evidence type="ECO:0000313" key="2">
    <source>
        <dbReference type="Proteomes" id="UP000315783"/>
    </source>
</evidence>
<protein>
    <submittedName>
        <fullName evidence="1">Uncharacterized protein</fullName>
    </submittedName>
</protein>
<comment type="caution">
    <text evidence="1">The sequence shown here is derived from an EMBL/GenBank/DDBJ whole genome shotgun (WGS) entry which is preliminary data.</text>
</comment>
<gene>
    <name evidence="1" type="ORF">IF1G_09286</name>
</gene>
<dbReference type="AlphaFoldDB" id="A0A545URX1"/>
<organism evidence="1 2">
    <name type="scientific">Cordyceps javanica</name>
    <dbReference type="NCBI Taxonomy" id="43265"/>
    <lineage>
        <taxon>Eukaryota</taxon>
        <taxon>Fungi</taxon>
        <taxon>Dikarya</taxon>
        <taxon>Ascomycota</taxon>
        <taxon>Pezizomycotina</taxon>
        <taxon>Sordariomycetes</taxon>
        <taxon>Hypocreomycetidae</taxon>
        <taxon>Hypocreales</taxon>
        <taxon>Cordycipitaceae</taxon>
        <taxon>Cordyceps</taxon>
    </lineage>
</organism>